<dbReference type="RefSeq" id="WP_316657077.1">
    <property type="nucleotide sequence ID" value="NZ_CATYWO010000002.1"/>
</dbReference>
<dbReference type="Proteomes" id="UP001189616">
    <property type="component" value="Unassembled WGS sequence"/>
</dbReference>
<dbReference type="Gene3D" id="1.10.1200.10">
    <property type="entry name" value="ACP-like"/>
    <property type="match status" value="1"/>
</dbReference>
<dbReference type="SUPFAM" id="SSF47336">
    <property type="entry name" value="ACP-like"/>
    <property type="match status" value="1"/>
</dbReference>
<proteinExistence type="predicted"/>
<comment type="caution">
    <text evidence="2">The sequence shown here is derived from an EMBL/GenBank/DDBJ whole genome shotgun (WGS) entry which is preliminary data.</text>
</comment>
<protein>
    <recommendedName>
        <fullName evidence="1">Carrier domain-containing protein</fullName>
    </recommendedName>
</protein>
<name>A0ABM9J724_9RALS</name>
<dbReference type="InterPro" id="IPR036736">
    <property type="entry name" value="ACP-like_sf"/>
</dbReference>
<dbReference type="PROSITE" id="PS50075">
    <property type="entry name" value="CARRIER"/>
    <property type="match status" value="1"/>
</dbReference>
<evidence type="ECO:0000313" key="2">
    <source>
        <dbReference type="EMBL" id="CAJ0784738.1"/>
    </source>
</evidence>
<gene>
    <name evidence="2" type="ORF">LMG7141_01554</name>
</gene>
<keyword evidence="3" id="KW-1185">Reference proteome</keyword>
<accession>A0ABM9J724</accession>
<sequence>MNEADIRVIVLTALRAIAPEIDAAALRPDRPLRGQVDLDSMDWLHFLLALHDRLKVEIPESDYARLVTLNDVVAYLAQANPSPPAPAPP</sequence>
<evidence type="ECO:0000313" key="3">
    <source>
        <dbReference type="Proteomes" id="UP001189616"/>
    </source>
</evidence>
<dbReference type="EMBL" id="CATYWO010000002">
    <property type="protein sequence ID" value="CAJ0784738.1"/>
    <property type="molecule type" value="Genomic_DNA"/>
</dbReference>
<evidence type="ECO:0000259" key="1">
    <source>
        <dbReference type="PROSITE" id="PS50075"/>
    </source>
</evidence>
<organism evidence="2 3">
    <name type="scientific">Ralstonia condita</name>
    <dbReference type="NCBI Taxonomy" id="3058600"/>
    <lineage>
        <taxon>Bacteria</taxon>
        <taxon>Pseudomonadati</taxon>
        <taxon>Pseudomonadota</taxon>
        <taxon>Betaproteobacteria</taxon>
        <taxon>Burkholderiales</taxon>
        <taxon>Burkholderiaceae</taxon>
        <taxon>Ralstonia</taxon>
    </lineage>
</organism>
<reference evidence="2 3" key="1">
    <citation type="submission" date="2023-07" db="EMBL/GenBank/DDBJ databases">
        <authorList>
            <person name="Peeters C."/>
        </authorList>
    </citation>
    <scope>NUCLEOTIDE SEQUENCE [LARGE SCALE GENOMIC DNA]</scope>
    <source>
        <strain evidence="2 3">LMG 7141</strain>
    </source>
</reference>
<dbReference type="Pfam" id="PF00550">
    <property type="entry name" value="PP-binding"/>
    <property type="match status" value="1"/>
</dbReference>
<feature type="domain" description="Carrier" evidence="1">
    <location>
        <begin position="4"/>
        <end position="80"/>
    </location>
</feature>
<dbReference type="InterPro" id="IPR009081">
    <property type="entry name" value="PP-bd_ACP"/>
</dbReference>